<dbReference type="RefSeq" id="XP_004258344.1">
    <property type="nucleotide sequence ID" value="XM_004258296.1"/>
</dbReference>
<evidence type="ECO:0000313" key="7">
    <source>
        <dbReference type="EMBL" id="ELP91573.1"/>
    </source>
</evidence>
<dbReference type="Gene3D" id="3.10.450.50">
    <property type="match status" value="1"/>
</dbReference>
<comment type="subcellular location">
    <subcellularLocation>
        <location evidence="1">Nucleus</location>
    </subcellularLocation>
</comment>
<dbReference type="OMA" id="NYICEIE"/>
<evidence type="ECO:0000313" key="8">
    <source>
        <dbReference type="Proteomes" id="UP000014680"/>
    </source>
</evidence>
<keyword evidence="3" id="KW-0813">Transport</keyword>
<dbReference type="KEGG" id="eiv:EIN_129130"/>
<dbReference type="Gene3D" id="3.80.10.10">
    <property type="entry name" value="Ribonuclease Inhibitor"/>
    <property type="match status" value="1"/>
</dbReference>
<dbReference type="PANTHER" id="PTHR10662">
    <property type="entry name" value="NUCLEAR RNA EXPORT FACTOR"/>
    <property type="match status" value="1"/>
</dbReference>
<keyword evidence="4" id="KW-0509">mRNA transport</keyword>
<dbReference type="InterPro" id="IPR030217">
    <property type="entry name" value="NXF_fam"/>
</dbReference>
<dbReference type="SUPFAM" id="SSF54427">
    <property type="entry name" value="NTF2-like"/>
    <property type="match status" value="1"/>
</dbReference>
<evidence type="ECO:0000256" key="3">
    <source>
        <dbReference type="ARBA" id="ARBA00022448"/>
    </source>
</evidence>
<proteinExistence type="inferred from homology"/>
<dbReference type="InterPro" id="IPR002075">
    <property type="entry name" value="NTF2_dom"/>
</dbReference>
<dbReference type="GeneID" id="14890581"/>
<dbReference type="AlphaFoldDB" id="L7FMD2"/>
<keyword evidence="5" id="KW-0539">Nucleus</keyword>
<dbReference type="InterPro" id="IPR032675">
    <property type="entry name" value="LRR_dom_sf"/>
</dbReference>
<keyword evidence="8" id="KW-1185">Reference proteome</keyword>
<reference evidence="7 8" key="1">
    <citation type="submission" date="2012-10" db="EMBL/GenBank/DDBJ databases">
        <authorList>
            <person name="Zafar N."/>
            <person name="Inman J."/>
            <person name="Hall N."/>
            <person name="Lorenzi H."/>
            <person name="Caler E."/>
        </authorList>
    </citation>
    <scope>NUCLEOTIDE SEQUENCE [LARGE SCALE GENOMIC DNA]</scope>
    <source>
        <strain evidence="7 8">IP1</strain>
    </source>
</reference>
<dbReference type="GO" id="GO:0005634">
    <property type="term" value="C:nucleus"/>
    <property type="evidence" value="ECO:0007669"/>
    <property type="project" value="UniProtKB-SubCell"/>
</dbReference>
<dbReference type="GO" id="GO:0016973">
    <property type="term" value="P:poly(A)+ mRNA export from nucleus"/>
    <property type="evidence" value="ECO:0007669"/>
    <property type="project" value="TreeGrafter"/>
</dbReference>
<evidence type="ECO:0000259" key="6">
    <source>
        <dbReference type="Pfam" id="PF22602"/>
    </source>
</evidence>
<evidence type="ECO:0000256" key="2">
    <source>
        <dbReference type="ARBA" id="ARBA00009285"/>
    </source>
</evidence>
<evidence type="ECO:0000256" key="5">
    <source>
        <dbReference type="ARBA" id="ARBA00023242"/>
    </source>
</evidence>
<organism evidence="7 8">
    <name type="scientific">Entamoeba invadens IP1</name>
    <dbReference type="NCBI Taxonomy" id="370355"/>
    <lineage>
        <taxon>Eukaryota</taxon>
        <taxon>Amoebozoa</taxon>
        <taxon>Evosea</taxon>
        <taxon>Archamoebae</taxon>
        <taxon>Mastigamoebida</taxon>
        <taxon>Entamoebidae</taxon>
        <taxon>Entamoeba</taxon>
    </lineage>
</organism>
<dbReference type="EMBL" id="KB206458">
    <property type="protein sequence ID" value="ELP91573.1"/>
    <property type="molecule type" value="Genomic_DNA"/>
</dbReference>
<dbReference type="GO" id="GO:0003723">
    <property type="term" value="F:RNA binding"/>
    <property type="evidence" value="ECO:0007669"/>
    <property type="project" value="TreeGrafter"/>
</dbReference>
<name>L7FMD2_ENTIV</name>
<gene>
    <name evidence="7" type="ORF">EIN_129130</name>
</gene>
<dbReference type="PANTHER" id="PTHR10662:SF22">
    <property type="entry name" value="NUCLEAR RNA EXPORT FACTOR 1"/>
    <property type="match status" value="1"/>
</dbReference>
<evidence type="ECO:0000256" key="1">
    <source>
        <dbReference type="ARBA" id="ARBA00004123"/>
    </source>
</evidence>
<dbReference type="SUPFAM" id="SSF52058">
    <property type="entry name" value="L domain-like"/>
    <property type="match status" value="1"/>
</dbReference>
<sequence>MTASIAIFDFVGTKSQLSTLFKGVGLLRPVLQPHCDYFVLHIQKPLLSSFLSLLPSLGISYGLVLPTYSLKEAALTLYEENFCVGTSTLNFSCLNQKLQKINQHYTMDDALILKIFQYISQKGQSIVSLDLSNNHFQSVNFLSQVKSFFPELRFINLENNRISNFNVKVPLYYLSNINLLNNPIMTSKEFPHNALDALSVCTINGVNYKETINFPLCVSPTLAEIKMGVFDSYTIFKAAKEFLSDFFTGYDEANPNVVNFYDDNAMVTVSFSKANPLIEKLSKIDRNHSVVDDLNECVRRVLHKGDVNVLVQNLRMEHDMMNIAFDQTEVGPFTQLIAFGACLACGVLMNFTRTLLIKNGLITNDILHLFTDTSPITAVNITKINLSAVINTAAKANVSQDVALRVLRAVNFDSKIAIKTITFQKSIQRQNALAQSALFSMVQLSRSPSVLSTN</sequence>
<accession>L7FMD2</accession>
<comment type="similarity">
    <text evidence="2">Belongs to the NXF family.</text>
</comment>
<protein>
    <recommendedName>
        <fullName evidence="6">Nuclear transport factor 2 domain-containing protein</fullName>
    </recommendedName>
</protein>
<evidence type="ECO:0000256" key="4">
    <source>
        <dbReference type="ARBA" id="ARBA00022816"/>
    </source>
</evidence>
<dbReference type="Proteomes" id="UP000014680">
    <property type="component" value="Unassembled WGS sequence"/>
</dbReference>
<feature type="domain" description="Nuclear transport factor 2" evidence="6">
    <location>
        <begin position="239"/>
        <end position="320"/>
    </location>
</feature>
<dbReference type="Pfam" id="PF22602">
    <property type="entry name" value="NXF_NTF2"/>
    <property type="match status" value="1"/>
</dbReference>
<dbReference type="InterPro" id="IPR032710">
    <property type="entry name" value="NTF2-like_dom_sf"/>
</dbReference>
<dbReference type="OrthoDB" id="31944at2759"/>
<dbReference type="VEuPathDB" id="AmoebaDB:EIN_129130"/>